<dbReference type="PANTHER" id="PTHR10381">
    <property type="entry name" value="ATP-DEPENDENT CLP PROTEASE PROTEOLYTIC SUBUNIT"/>
    <property type="match status" value="1"/>
</dbReference>
<comment type="caution">
    <text evidence="13">The sequence shown here is derived from an EMBL/GenBank/DDBJ whole genome shotgun (WGS) entry which is preliminary data.</text>
</comment>
<dbReference type="GO" id="GO:0005737">
    <property type="term" value="C:cytoplasm"/>
    <property type="evidence" value="ECO:0007669"/>
    <property type="project" value="UniProtKB-SubCell"/>
</dbReference>
<evidence type="ECO:0000256" key="8">
    <source>
        <dbReference type="PROSITE-ProRule" id="PRU10085"/>
    </source>
</evidence>
<reference evidence="13" key="1">
    <citation type="journal article" date="2014" name="Int. J. Syst. Evol. Microbiol.">
        <title>Complete genome sequence of Corynebacterium casei LMG S-19264T (=DSM 44701T), isolated from a smear-ripened cheese.</title>
        <authorList>
            <consortium name="US DOE Joint Genome Institute (JGI-PGF)"/>
            <person name="Walter F."/>
            <person name="Albersmeier A."/>
            <person name="Kalinowski J."/>
            <person name="Ruckert C."/>
        </authorList>
    </citation>
    <scope>NUCLEOTIDE SEQUENCE</scope>
    <source>
        <strain evidence="13">VKM B-1606</strain>
    </source>
</reference>
<dbReference type="FunFam" id="3.90.226.10:FF:000001">
    <property type="entry name" value="ATP-dependent Clp protease proteolytic subunit"/>
    <property type="match status" value="1"/>
</dbReference>
<protein>
    <recommendedName>
        <fullName evidence="7 12">ATP-dependent Clp protease proteolytic subunit</fullName>
        <ecNumber evidence="7 10">3.4.21.92</ecNumber>
    </recommendedName>
    <alternativeName>
        <fullName evidence="7">Endopeptidase Clp</fullName>
    </alternativeName>
</protein>
<comment type="subcellular location">
    <subcellularLocation>
        <location evidence="7">Cytoplasm</location>
    </subcellularLocation>
</comment>
<evidence type="ECO:0000256" key="1">
    <source>
        <dbReference type="ARBA" id="ARBA00007039"/>
    </source>
</evidence>
<evidence type="ECO:0000256" key="12">
    <source>
        <dbReference type="RuleBase" id="RU003567"/>
    </source>
</evidence>
<evidence type="ECO:0000256" key="10">
    <source>
        <dbReference type="RuleBase" id="RU000549"/>
    </source>
</evidence>
<dbReference type="PANTHER" id="PTHR10381:SF70">
    <property type="entry name" value="ATP-DEPENDENT CLP PROTEASE PROTEOLYTIC SUBUNIT"/>
    <property type="match status" value="1"/>
</dbReference>
<dbReference type="SUPFAM" id="SSF52096">
    <property type="entry name" value="ClpP/crotonase"/>
    <property type="match status" value="1"/>
</dbReference>
<evidence type="ECO:0000256" key="3">
    <source>
        <dbReference type="ARBA" id="ARBA00022670"/>
    </source>
</evidence>
<keyword evidence="5 7" id="KW-0720">Serine protease</keyword>
<feature type="active site" description="Nucleophile" evidence="7">
    <location>
        <position position="107"/>
    </location>
</feature>
<dbReference type="Proteomes" id="UP001143400">
    <property type="component" value="Unassembled WGS sequence"/>
</dbReference>
<keyword evidence="4 7" id="KW-0378">Hydrolase</keyword>
<dbReference type="NCBIfam" id="NF009205">
    <property type="entry name" value="PRK12553.1"/>
    <property type="match status" value="1"/>
</dbReference>
<sequence>MRDFQDLTTNFLIPMVIEQTNRGERSFDIYSRLLKERIIFLSGPFNDDMAAVICAQLLFLEAENPKKEIALYINSPGGVVTSGLAIYDTMQYIRPAVATLCMGQAASMGSFILMAGEQGMRAALPNARILVHQPSGGFQGQASDIERHAEDIVKIKRRLNEIYVKHTGRSYEEIERTLDRDTMLSAEQARDFGLIDQVFEKRQVEGEPDPKPA</sequence>
<dbReference type="HAMAP" id="MF_00444">
    <property type="entry name" value="ClpP"/>
    <property type="match status" value="1"/>
</dbReference>
<dbReference type="PRINTS" id="PR00127">
    <property type="entry name" value="CLPPROTEASEP"/>
</dbReference>
<dbReference type="CDD" id="cd07017">
    <property type="entry name" value="S14_ClpP_2"/>
    <property type="match status" value="1"/>
</dbReference>
<comment type="subunit">
    <text evidence="7">Fourteen ClpP subunits assemble into 2 heptameric rings which stack back to back to give a disk-like structure with a central cavity, resembling the structure of eukaryotic proteasomes.</text>
</comment>
<comment type="function">
    <text evidence="7 11">Cleaves peptides in various proteins in a process that requires ATP hydrolysis. Has a chymotrypsin-like activity. Plays a major role in the degradation of misfolded proteins.</text>
</comment>
<evidence type="ECO:0000256" key="6">
    <source>
        <dbReference type="ARBA" id="ARBA00034021"/>
    </source>
</evidence>
<keyword evidence="15" id="KW-1185">Reference proteome</keyword>
<dbReference type="Pfam" id="PF00574">
    <property type="entry name" value="CLP_protease"/>
    <property type="match status" value="1"/>
</dbReference>
<reference evidence="13" key="3">
    <citation type="submission" date="2023-01" db="EMBL/GenBank/DDBJ databases">
        <authorList>
            <person name="Sun Q."/>
            <person name="Evtushenko L."/>
        </authorList>
    </citation>
    <scope>NUCLEOTIDE SEQUENCE</scope>
    <source>
        <strain evidence="13">VKM B-1606</strain>
    </source>
</reference>
<dbReference type="EMBL" id="BSFF01000010">
    <property type="protein sequence ID" value="GLK57482.1"/>
    <property type="molecule type" value="Genomic_DNA"/>
</dbReference>
<dbReference type="PROSITE" id="PS00382">
    <property type="entry name" value="CLP_PROTEASE_HIS"/>
    <property type="match status" value="1"/>
</dbReference>
<evidence type="ECO:0000256" key="11">
    <source>
        <dbReference type="RuleBase" id="RU000550"/>
    </source>
</evidence>
<organism evidence="13 16">
    <name type="scientific">Methylopila capsulata</name>
    <dbReference type="NCBI Taxonomy" id="61654"/>
    <lineage>
        <taxon>Bacteria</taxon>
        <taxon>Pseudomonadati</taxon>
        <taxon>Pseudomonadota</taxon>
        <taxon>Alphaproteobacteria</taxon>
        <taxon>Hyphomicrobiales</taxon>
        <taxon>Methylopilaceae</taxon>
        <taxon>Methylopila</taxon>
    </lineage>
</organism>
<dbReference type="PROSITE" id="PS00381">
    <property type="entry name" value="CLP_PROTEASE_SER"/>
    <property type="match status" value="1"/>
</dbReference>
<dbReference type="NCBIfam" id="NF001368">
    <property type="entry name" value="PRK00277.1"/>
    <property type="match status" value="1"/>
</dbReference>
<dbReference type="Proteomes" id="UP000758856">
    <property type="component" value="Unassembled WGS sequence"/>
</dbReference>
<evidence type="ECO:0000313" key="16">
    <source>
        <dbReference type="Proteomes" id="UP001143400"/>
    </source>
</evidence>
<dbReference type="AlphaFoldDB" id="A0A9W6IVQ8"/>
<dbReference type="Gene3D" id="3.90.226.10">
    <property type="entry name" value="2-enoyl-CoA Hydratase, Chain A, domain 1"/>
    <property type="match status" value="1"/>
</dbReference>
<evidence type="ECO:0000256" key="7">
    <source>
        <dbReference type="HAMAP-Rule" id="MF_00444"/>
    </source>
</evidence>
<accession>A0A9W6IVQ8</accession>
<evidence type="ECO:0000256" key="9">
    <source>
        <dbReference type="PROSITE-ProRule" id="PRU10086"/>
    </source>
</evidence>
<reference evidence="14 15" key="2">
    <citation type="submission" date="2021-01" db="EMBL/GenBank/DDBJ databases">
        <title>Genomic Encyclopedia of Type Strains, Phase IV (KMG-IV): sequencing the most valuable type-strain genomes for metagenomic binning, comparative biology and taxonomic classification.</title>
        <authorList>
            <person name="Goeker M."/>
        </authorList>
    </citation>
    <scope>NUCLEOTIDE SEQUENCE [LARGE SCALE GENOMIC DNA]</scope>
    <source>
        <strain evidence="14 15">DSM 6130</strain>
    </source>
</reference>
<keyword evidence="2 7" id="KW-0963">Cytoplasm</keyword>
<dbReference type="InterPro" id="IPR001907">
    <property type="entry name" value="ClpP"/>
</dbReference>
<dbReference type="EMBL" id="JAFBCY010000004">
    <property type="protein sequence ID" value="MBM7853302.1"/>
    <property type="molecule type" value="Genomic_DNA"/>
</dbReference>
<dbReference type="RefSeq" id="WP_204951751.1">
    <property type="nucleotide sequence ID" value="NZ_BSFF01000010.1"/>
</dbReference>
<evidence type="ECO:0000313" key="13">
    <source>
        <dbReference type="EMBL" id="GLK57482.1"/>
    </source>
</evidence>
<evidence type="ECO:0000313" key="15">
    <source>
        <dbReference type="Proteomes" id="UP000758856"/>
    </source>
</evidence>
<dbReference type="EC" id="3.4.21.92" evidence="7 10"/>
<dbReference type="GO" id="GO:0051117">
    <property type="term" value="F:ATPase binding"/>
    <property type="evidence" value="ECO:0007669"/>
    <property type="project" value="TreeGrafter"/>
</dbReference>
<comment type="catalytic activity">
    <reaction evidence="6 7 9">
        <text>Hydrolysis of proteins to small peptides in the presence of ATP and magnesium. alpha-casein is the usual test substrate. In the absence of ATP, only oligopeptides shorter than five residues are hydrolyzed (such as succinyl-Leu-Tyr-|-NHMec, and Leu-Tyr-Leu-|-Tyr-Trp, in which cleavage of the -Tyr-|-Leu- and -Tyr-|-Trp bonds also occurs).</text>
        <dbReference type="EC" id="3.4.21.92"/>
    </reaction>
</comment>
<name>A0A9W6IVQ8_9HYPH</name>
<dbReference type="GO" id="GO:0009368">
    <property type="term" value="C:endopeptidase Clp complex"/>
    <property type="evidence" value="ECO:0007669"/>
    <property type="project" value="TreeGrafter"/>
</dbReference>
<dbReference type="GO" id="GO:0006515">
    <property type="term" value="P:protein quality control for misfolded or incompletely synthesized proteins"/>
    <property type="evidence" value="ECO:0007669"/>
    <property type="project" value="TreeGrafter"/>
</dbReference>
<dbReference type="GO" id="GO:0004176">
    <property type="term" value="F:ATP-dependent peptidase activity"/>
    <property type="evidence" value="ECO:0007669"/>
    <property type="project" value="InterPro"/>
</dbReference>
<keyword evidence="3 7" id="KW-0645">Protease</keyword>
<dbReference type="InterPro" id="IPR023562">
    <property type="entry name" value="ClpP/TepA"/>
</dbReference>
<evidence type="ECO:0000256" key="5">
    <source>
        <dbReference type="ARBA" id="ARBA00022825"/>
    </source>
</evidence>
<feature type="active site" evidence="8">
    <location>
        <position position="107"/>
    </location>
</feature>
<dbReference type="InterPro" id="IPR018215">
    <property type="entry name" value="ClpP_Ser_AS"/>
</dbReference>
<dbReference type="GO" id="GO:0004252">
    <property type="term" value="F:serine-type endopeptidase activity"/>
    <property type="evidence" value="ECO:0007669"/>
    <property type="project" value="UniProtKB-UniRule"/>
</dbReference>
<evidence type="ECO:0000256" key="2">
    <source>
        <dbReference type="ARBA" id="ARBA00022490"/>
    </source>
</evidence>
<feature type="active site" evidence="7 9">
    <location>
        <position position="132"/>
    </location>
</feature>
<comment type="similarity">
    <text evidence="1 7 12">Belongs to the peptidase S14 family.</text>
</comment>
<evidence type="ECO:0000256" key="4">
    <source>
        <dbReference type="ARBA" id="ARBA00022801"/>
    </source>
</evidence>
<proteinExistence type="inferred from homology"/>
<gene>
    <name evidence="13" type="primary">clpP2</name>
    <name evidence="7" type="synonym">clpP</name>
    <name evidence="13" type="ORF">GCM10008170_35020</name>
    <name evidence="14" type="ORF">JOD31_003553</name>
</gene>
<evidence type="ECO:0000313" key="14">
    <source>
        <dbReference type="EMBL" id="MBM7853302.1"/>
    </source>
</evidence>
<dbReference type="InterPro" id="IPR029045">
    <property type="entry name" value="ClpP/crotonase-like_dom_sf"/>
</dbReference>
<dbReference type="InterPro" id="IPR033135">
    <property type="entry name" value="ClpP_His_AS"/>
</dbReference>